<dbReference type="HOGENOM" id="CLU_001265_31_0_9"/>
<accession>G5IJ20</accession>
<dbReference type="PROSITE" id="PS50850">
    <property type="entry name" value="MFS"/>
    <property type="match status" value="1"/>
</dbReference>
<evidence type="ECO:0000256" key="1">
    <source>
        <dbReference type="ARBA" id="ARBA00004651"/>
    </source>
</evidence>
<keyword evidence="9" id="KW-1185">Reference proteome</keyword>
<dbReference type="PANTHER" id="PTHR43826:SF3">
    <property type="entry name" value="GLUCOSE-6-PHOSPHATE EXCHANGER SLC37A4"/>
    <property type="match status" value="1"/>
</dbReference>
<dbReference type="AlphaFoldDB" id="G5IJ20"/>
<dbReference type="Proteomes" id="UP000005384">
    <property type="component" value="Unassembled WGS sequence"/>
</dbReference>
<feature type="transmembrane region" description="Helical" evidence="6">
    <location>
        <begin position="385"/>
        <end position="403"/>
    </location>
</feature>
<feature type="transmembrane region" description="Helical" evidence="6">
    <location>
        <begin position="87"/>
        <end position="104"/>
    </location>
</feature>
<evidence type="ECO:0000256" key="3">
    <source>
        <dbReference type="ARBA" id="ARBA00022692"/>
    </source>
</evidence>
<dbReference type="GO" id="GO:0005886">
    <property type="term" value="C:plasma membrane"/>
    <property type="evidence" value="ECO:0007669"/>
    <property type="project" value="UniProtKB-SubCell"/>
</dbReference>
<name>G5IJ20_9FIRM</name>
<dbReference type="PANTHER" id="PTHR43826">
    <property type="entry name" value="GLUCOSE-6-PHOSPHATE EXCHANGER SLC37A4"/>
    <property type="match status" value="1"/>
</dbReference>
<protein>
    <recommendedName>
        <fullName evidence="7">Major facilitator superfamily (MFS) profile domain-containing protein</fullName>
    </recommendedName>
</protein>
<feature type="transmembrane region" description="Helical" evidence="6">
    <location>
        <begin position="340"/>
        <end position="364"/>
    </location>
</feature>
<dbReference type="GO" id="GO:0035435">
    <property type="term" value="P:phosphate ion transmembrane transport"/>
    <property type="evidence" value="ECO:0007669"/>
    <property type="project" value="TreeGrafter"/>
</dbReference>
<dbReference type="InterPro" id="IPR000849">
    <property type="entry name" value="Sugar_P_transporter"/>
</dbReference>
<proteinExistence type="predicted"/>
<dbReference type="PATRIC" id="fig|742737.3.peg.3471"/>
<gene>
    <name evidence="8" type="ORF">HMPREF9473_03493</name>
</gene>
<feature type="transmembrane region" description="Helical" evidence="6">
    <location>
        <begin position="281"/>
        <end position="305"/>
    </location>
</feature>
<feature type="transmembrane region" description="Helical" evidence="6">
    <location>
        <begin position="59"/>
        <end position="78"/>
    </location>
</feature>
<organism evidence="8 9">
    <name type="scientific">Hungatella hathewayi WAL-18680</name>
    <dbReference type="NCBI Taxonomy" id="742737"/>
    <lineage>
        <taxon>Bacteria</taxon>
        <taxon>Bacillati</taxon>
        <taxon>Bacillota</taxon>
        <taxon>Clostridia</taxon>
        <taxon>Lachnospirales</taxon>
        <taxon>Lachnospiraceae</taxon>
        <taxon>Hungatella</taxon>
    </lineage>
</organism>
<sequence length="439" mass="47800">MGKTSGQKCYKIKEESTIRLLFGACWCVYFSTYLGRLNYSACLNEIILSEGFDKSQGGLIGTCFFLAYGVGQLLSGFLGDRLPPKKLVFTGMAVSALANLGMAVFRSPEAMMACWCVNGLFQALVWSPMIRLLYDYLTTERRMKSCLWLNSTVPLGTMAAYGLSALFLKITGNWRTMFVMPFVVLLALAFLWLIAMGRVERQAEVENRGTAKTHGDDEMAGGEVPIPGIGRREAGGTGWLGLLCQSGFLFLMFALVVQGALKDGVTTWIPTYISETYGLSGILSIMGTMIIPVFNLLGVCLASVVNQRWFREEVRTASAFFGVCAVSLLVLWLGSGRSMVLSFLMLAVSTTAMMAVNTMLIAVLPSYFGVMGKASSMSGILNSSVYIGGAVSTYGIGLLSGLVGWNRTIFLWLLCAVAAGIICFLVSRVWVKFRKAKLM</sequence>
<evidence type="ECO:0000313" key="8">
    <source>
        <dbReference type="EMBL" id="EHI58534.1"/>
    </source>
</evidence>
<dbReference type="InterPro" id="IPR011701">
    <property type="entry name" value="MFS"/>
</dbReference>
<keyword evidence="3 6" id="KW-0812">Transmembrane</keyword>
<dbReference type="SUPFAM" id="SSF103473">
    <property type="entry name" value="MFS general substrate transporter"/>
    <property type="match status" value="1"/>
</dbReference>
<feature type="transmembrane region" description="Helical" evidence="6">
    <location>
        <begin position="174"/>
        <end position="194"/>
    </location>
</feature>
<evidence type="ECO:0000256" key="5">
    <source>
        <dbReference type="ARBA" id="ARBA00023136"/>
    </source>
</evidence>
<evidence type="ECO:0000256" key="2">
    <source>
        <dbReference type="ARBA" id="ARBA00022448"/>
    </source>
</evidence>
<feature type="transmembrane region" description="Helical" evidence="6">
    <location>
        <begin position="20"/>
        <end position="39"/>
    </location>
</feature>
<keyword evidence="2" id="KW-0813">Transport</keyword>
<evidence type="ECO:0000256" key="4">
    <source>
        <dbReference type="ARBA" id="ARBA00022989"/>
    </source>
</evidence>
<comment type="subcellular location">
    <subcellularLocation>
        <location evidence="1">Cell membrane</location>
        <topology evidence="1">Multi-pass membrane protein</topology>
    </subcellularLocation>
</comment>
<reference evidence="8 9" key="1">
    <citation type="submission" date="2011-08" db="EMBL/GenBank/DDBJ databases">
        <title>The Genome Sequence of Clostridium hathewayi WAL-18680.</title>
        <authorList>
            <consortium name="The Broad Institute Genome Sequencing Platform"/>
            <person name="Earl A."/>
            <person name="Ward D."/>
            <person name="Feldgarden M."/>
            <person name="Gevers D."/>
            <person name="Finegold S.M."/>
            <person name="Summanen P.H."/>
            <person name="Molitoris D.R."/>
            <person name="Song M."/>
            <person name="Daigneault M."/>
            <person name="Allen-Vercoe E."/>
            <person name="Young S.K."/>
            <person name="Zeng Q."/>
            <person name="Gargeya S."/>
            <person name="Fitzgerald M."/>
            <person name="Haas B."/>
            <person name="Abouelleil A."/>
            <person name="Alvarado L."/>
            <person name="Arachchi H.M."/>
            <person name="Berlin A."/>
            <person name="Brown A."/>
            <person name="Chapman S.B."/>
            <person name="Chen Z."/>
            <person name="Dunbar C."/>
            <person name="Freedman E."/>
            <person name="Gearin G."/>
            <person name="Gellesch M."/>
            <person name="Goldberg J."/>
            <person name="Griggs A."/>
            <person name="Gujja S."/>
            <person name="Heiman D."/>
            <person name="Howarth C."/>
            <person name="Larson L."/>
            <person name="Lui A."/>
            <person name="MacDonald P.J.P."/>
            <person name="Montmayeur A."/>
            <person name="Murphy C."/>
            <person name="Neiman D."/>
            <person name="Pearson M."/>
            <person name="Priest M."/>
            <person name="Roberts A."/>
            <person name="Saif S."/>
            <person name="Shea T."/>
            <person name="Shenoy N."/>
            <person name="Sisk P."/>
            <person name="Stolte C."/>
            <person name="Sykes S."/>
            <person name="Wortman J."/>
            <person name="Nusbaum C."/>
            <person name="Birren B."/>
        </authorList>
    </citation>
    <scope>NUCLEOTIDE SEQUENCE [LARGE SCALE GENOMIC DNA]</scope>
    <source>
        <strain evidence="8 9">WAL-18680</strain>
    </source>
</reference>
<feature type="transmembrane region" description="Helical" evidence="6">
    <location>
        <begin position="146"/>
        <end position="168"/>
    </location>
</feature>
<keyword evidence="5 6" id="KW-0472">Membrane</keyword>
<dbReference type="InterPro" id="IPR036259">
    <property type="entry name" value="MFS_trans_sf"/>
</dbReference>
<keyword evidence="4 6" id="KW-1133">Transmembrane helix</keyword>
<dbReference type="OrthoDB" id="9766638at2"/>
<dbReference type="GO" id="GO:0061513">
    <property type="term" value="F:glucose 6-phosphate:phosphate antiporter activity"/>
    <property type="evidence" value="ECO:0007669"/>
    <property type="project" value="TreeGrafter"/>
</dbReference>
<dbReference type="Pfam" id="PF07690">
    <property type="entry name" value="MFS_1"/>
    <property type="match status" value="1"/>
</dbReference>
<dbReference type="EMBL" id="ADLN01000096">
    <property type="protein sequence ID" value="EHI58534.1"/>
    <property type="molecule type" value="Genomic_DNA"/>
</dbReference>
<dbReference type="InterPro" id="IPR051337">
    <property type="entry name" value="OPA_Antiporter"/>
</dbReference>
<evidence type="ECO:0000256" key="6">
    <source>
        <dbReference type="SAM" id="Phobius"/>
    </source>
</evidence>
<feature type="transmembrane region" description="Helical" evidence="6">
    <location>
        <begin position="239"/>
        <end position="261"/>
    </location>
</feature>
<dbReference type="InterPro" id="IPR020846">
    <property type="entry name" value="MFS_dom"/>
</dbReference>
<evidence type="ECO:0000259" key="7">
    <source>
        <dbReference type="PROSITE" id="PS50850"/>
    </source>
</evidence>
<feature type="transmembrane region" description="Helical" evidence="6">
    <location>
        <begin position="317"/>
        <end position="334"/>
    </location>
</feature>
<feature type="transmembrane region" description="Helical" evidence="6">
    <location>
        <begin position="409"/>
        <end position="431"/>
    </location>
</feature>
<dbReference type="Gene3D" id="1.20.1250.20">
    <property type="entry name" value="MFS general substrate transporter like domains"/>
    <property type="match status" value="2"/>
</dbReference>
<comment type="caution">
    <text evidence="8">The sequence shown here is derived from an EMBL/GenBank/DDBJ whole genome shotgun (WGS) entry which is preliminary data.</text>
</comment>
<dbReference type="PIRSF" id="PIRSF002808">
    <property type="entry name" value="Hexose_phosphate_transp"/>
    <property type="match status" value="1"/>
</dbReference>
<evidence type="ECO:0000313" key="9">
    <source>
        <dbReference type="Proteomes" id="UP000005384"/>
    </source>
</evidence>
<feature type="transmembrane region" description="Helical" evidence="6">
    <location>
        <begin position="110"/>
        <end position="134"/>
    </location>
</feature>
<feature type="domain" description="Major facilitator superfamily (MFS) profile" evidence="7">
    <location>
        <begin position="16"/>
        <end position="430"/>
    </location>
</feature>